<dbReference type="Pfam" id="PF14534">
    <property type="entry name" value="DUF4440"/>
    <property type="match status" value="1"/>
</dbReference>
<dbReference type="SUPFAM" id="SSF54427">
    <property type="entry name" value="NTF2-like"/>
    <property type="match status" value="1"/>
</dbReference>
<keyword evidence="3" id="KW-1185">Reference proteome</keyword>
<dbReference type="Gene3D" id="3.10.450.50">
    <property type="match status" value="1"/>
</dbReference>
<dbReference type="EMBL" id="ACQT01000205">
    <property type="protein sequence ID" value="EER58785.1"/>
    <property type="molecule type" value="Genomic_DNA"/>
</dbReference>
<reference evidence="2 3" key="1">
    <citation type="submission" date="2009-05" db="EMBL/GenBank/DDBJ databases">
        <title>The draft genome of Acidovorax delafieldii 2AN.</title>
        <authorList>
            <consortium name="US DOE Joint Genome Institute (JGI-PGF)"/>
            <person name="Lucas S."/>
            <person name="Copeland A."/>
            <person name="Lapidus A."/>
            <person name="Glavina del Rio T."/>
            <person name="Tice H."/>
            <person name="Bruce D."/>
            <person name="Goodwin L."/>
            <person name="Pitluck S."/>
            <person name="Larimer F."/>
            <person name="Land M.L."/>
            <person name="Hauser L."/>
            <person name="Shelobolina E.S."/>
            <person name="Picardal F."/>
            <person name="Roden E."/>
            <person name="Emerson D."/>
        </authorList>
    </citation>
    <scope>NUCLEOTIDE SEQUENCE [LARGE SCALE GENOMIC DNA]</scope>
    <source>
        <strain evidence="2 3">2AN</strain>
    </source>
</reference>
<proteinExistence type="predicted"/>
<feature type="domain" description="DUF4440" evidence="1">
    <location>
        <begin position="8"/>
        <end position="117"/>
    </location>
</feature>
<dbReference type="InterPro" id="IPR032710">
    <property type="entry name" value="NTF2-like_dom_sf"/>
</dbReference>
<dbReference type="InterPro" id="IPR027843">
    <property type="entry name" value="DUF4440"/>
</dbReference>
<evidence type="ECO:0000313" key="2">
    <source>
        <dbReference type="EMBL" id="EER58785.1"/>
    </source>
</evidence>
<dbReference type="OrthoDB" id="121974at2"/>
<gene>
    <name evidence="2" type="ORF">AcdelDRAFT_3644</name>
</gene>
<dbReference type="AlphaFoldDB" id="C5T9R4"/>
<name>C5T9R4_ACIDE</name>
<protein>
    <recommendedName>
        <fullName evidence="1">DUF4440 domain-containing protein</fullName>
    </recommendedName>
</protein>
<accession>C5T9R4</accession>
<dbReference type="PATRIC" id="fig|573060.9.peg.1344"/>
<organism evidence="2 3">
    <name type="scientific">Acidovorax delafieldii 2AN</name>
    <dbReference type="NCBI Taxonomy" id="573060"/>
    <lineage>
        <taxon>Bacteria</taxon>
        <taxon>Pseudomonadati</taxon>
        <taxon>Pseudomonadota</taxon>
        <taxon>Betaproteobacteria</taxon>
        <taxon>Burkholderiales</taxon>
        <taxon>Comamonadaceae</taxon>
        <taxon>Acidovorax</taxon>
    </lineage>
</organism>
<sequence length="131" mass="14786">MGPAREEIIQLENRFWQSMVGQHTEVAIAMLDEPAVIVSTHGALQFDRATYRQMAQQDAMAVKAFELSNMNVLFPNENTAVVTYHARQTLSVRGQSAPLEQDMTDSSVWLRKDGRWLCALHTETPLEKANP</sequence>
<evidence type="ECO:0000259" key="1">
    <source>
        <dbReference type="Pfam" id="PF14534"/>
    </source>
</evidence>
<dbReference type="Proteomes" id="UP000003856">
    <property type="component" value="Unassembled WGS sequence"/>
</dbReference>
<evidence type="ECO:0000313" key="3">
    <source>
        <dbReference type="Proteomes" id="UP000003856"/>
    </source>
</evidence>
<comment type="caution">
    <text evidence="2">The sequence shown here is derived from an EMBL/GenBank/DDBJ whole genome shotgun (WGS) entry which is preliminary data.</text>
</comment>
<dbReference type="RefSeq" id="WP_005799350.1">
    <property type="nucleotide sequence ID" value="NZ_ACQT01000205.1"/>
</dbReference>